<dbReference type="InterPro" id="IPR017943">
    <property type="entry name" value="Bactericidal_perm-incr_a/b_dom"/>
</dbReference>
<dbReference type="GO" id="GO:0008289">
    <property type="term" value="F:lipid binding"/>
    <property type="evidence" value="ECO:0007669"/>
    <property type="project" value="InterPro"/>
</dbReference>
<organism evidence="3 4">
    <name type="scientific">Penicillium cosmopolitanum</name>
    <dbReference type="NCBI Taxonomy" id="1131564"/>
    <lineage>
        <taxon>Eukaryota</taxon>
        <taxon>Fungi</taxon>
        <taxon>Dikarya</taxon>
        <taxon>Ascomycota</taxon>
        <taxon>Pezizomycotina</taxon>
        <taxon>Eurotiomycetes</taxon>
        <taxon>Eurotiomycetidae</taxon>
        <taxon>Eurotiales</taxon>
        <taxon>Aspergillaceae</taxon>
        <taxon>Penicillium</taxon>
    </lineage>
</organism>
<dbReference type="GeneID" id="81373172"/>
<sequence length="723" mass="81875">MPSETEPLLPRYEDDTARQRQLHQKLHSYQMLRALSEGYLPSTEQTIANLRTFLASDLLNLRNQDIGSVGRQLVRDARLWITSLIEFLHDKNGSDHLQNFLWRLSRARVSVDQSRISQQAAHVKARADTKAAYDSFRTVGSLLLTNADFRLFVDDVATVGRQIFADTASSLADASKQVADEVQPSAEEEQALTGAGADEGRELSGEQVKEELSHIADIAGKGAAHTGKDAVKSAREHLSGRERDTLLYRLKKTVQNLRERTDYTDSVSTIAQLVKRYAAVYANAAEFTVDAAEEDLQMNDDLKEAVDQFWGLLRSFGNAEEWDKLQQKFHNLLRHANSDPEFERLMGEAGNSLQDMLTDPEFFNHAPEKLDELQQKSERVGSEAHLRQDLDDFLAQTKRALRSVPEDPAVTKLINATKRIYHNASAAYNDHKADLPADIVNVMLPVLLRAIQYIPIPRLEISAPEMDLLLENLILEPGRTVNYSSFLPYRLHLVTRNDIDVVKKHSKRTETAIKTIFTVTVQGLNISAEEFGYWLKAHTGLLFYFKDEGIASFYLDRRGIDITLEVEVGRNRLEQIFTLRGVRVRIHKLDYKVSKSKWRFLLWLTKPFLKHLEIVAAAFALNRELVFARERLRATRIANPQDLATFVRAVLARLKPADSDVEARVGIDPLKSGVFRDVYAPGSIVKTWHEEATRAQEAIEDGDETHGLGSTWRNDIFDVAGLR</sequence>
<gene>
    <name evidence="3" type="ORF">N7509_009555</name>
</gene>
<evidence type="ECO:0000259" key="2">
    <source>
        <dbReference type="Pfam" id="PF19343"/>
    </source>
</evidence>
<evidence type="ECO:0000256" key="1">
    <source>
        <dbReference type="SAM" id="MobiDB-lite"/>
    </source>
</evidence>
<dbReference type="PANTHER" id="PTHR31138:SF4">
    <property type="entry name" value="DUF5923 DOMAIN-CONTAINING PROTEIN"/>
    <property type="match status" value="1"/>
</dbReference>
<name>A0A9W9VPV3_9EURO</name>
<dbReference type="EMBL" id="JAPZBU010000009">
    <property type="protein sequence ID" value="KAJ5387014.1"/>
    <property type="molecule type" value="Genomic_DNA"/>
</dbReference>
<protein>
    <recommendedName>
        <fullName evidence="2">HAM1-like N-terminal domain-containing protein</fullName>
    </recommendedName>
</protein>
<dbReference type="Proteomes" id="UP001147747">
    <property type="component" value="Unassembled WGS sequence"/>
</dbReference>
<feature type="domain" description="HAM1-like N-terminal" evidence="2">
    <location>
        <begin position="14"/>
        <end position="215"/>
    </location>
</feature>
<dbReference type="OrthoDB" id="5407957at2759"/>
<dbReference type="RefSeq" id="XP_056484812.1">
    <property type="nucleotide sequence ID" value="XM_056634192.1"/>
</dbReference>
<evidence type="ECO:0000313" key="4">
    <source>
        <dbReference type="Proteomes" id="UP001147747"/>
    </source>
</evidence>
<dbReference type="Pfam" id="PF19343">
    <property type="entry name" value="HAM1_N"/>
    <property type="match status" value="2"/>
</dbReference>
<proteinExistence type="predicted"/>
<reference evidence="3" key="1">
    <citation type="submission" date="2022-12" db="EMBL/GenBank/DDBJ databases">
        <authorList>
            <person name="Petersen C."/>
        </authorList>
    </citation>
    <scope>NUCLEOTIDE SEQUENCE</scope>
    <source>
        <strain evidence="3">IBT 29677</strain>
    </source>
</reference>
<dbReference type="InterPro" id="IPR045967">
    <property type="entry name" value="HAM1-like_N"/>
</dbReference>
<accession>A0A9W9VPV3</accession>
<keyword evidence="4" id="KW-1185">Reference proteome</keyword>
<dbReference type="SUPFAM" id="SSF55394">
    <property type="entry name" value="Bactericidal permeability-increasing protein, BPI"/>
    <property type="match status" value="1"/>
</dbReference>
<feature type="region of interest" description="Disordered" evidence="1">
    <location>
        <begin position="175"/>
        <end position="204"/>
    </location>
</feature>
<dbReference type="PANTHER" id="PTHR31138">
    <property type="entry name" value="CHROMOSOME 19, WHOLE GENOME SHOTGUN SEQUENCE"/>
    <property type="match status" value="1"/>
</dbReference>
<reference evidence="3" key="2">
    <citation type="journal article" date="2023" name="IMA Fungus">
        <title>Comparative genomic study of the Penicillium genus elucidates a diverse pangenome and 15 lateral gene transfer events.</title>
        <authorList>
            <person name="Petersen C."/>
            <person name="Sorensen T."/>
            <person name="Nielsen M.R."/>
            <person name="Sondergaard T.E."/>
            <person name="Sorensen J.L."/>
            <person name="Fitzpatrick D.A."/>
            <person name="Frisvad J.C."/>
            <person name="Nielsen K.L."/>
        </authorList>
    </citation>
    <scope>NUCLEOTIDE SEQUENCE</scope>
    <source>
        <strain evidence="3">IBT 29677</strain>
    </source>
</reference>
<comment type="caution">
    <text evidence="3">The sequence shown here is derived from an EMBL/GenBank/DDBJ whole genome shotgun (WGS) entry which is preliminary data.</text>
</comment>
<feature type="domain" description="HAM1-like N-terminal" evidence="2">
    <location>
        <begin position="221"/>
        <end position="568"/>
    </location>
</feature>
<dbReference type="AlphaFoldDB" id="A0A9W9VPV3"/>
<evidence type="ECO:0000313" key="3">
    <source>
        <dbReference type="EMBL" id="KAJ5387014.1"/>
    </source>
</evidence>